<reference evidence="1 2" key="1">
    <citation type="submission" date="2015-10" db="EMBL/GenBank/DDBJ databases">
        <title>Full genome of DAOMC 229536 Phialocephala scopiformis, a fungal endophyte of spruce producing the potent anti-insectan compound rugulosin.</title>
        <authorList>
            <consortium name="DOE Joint Genome Institute"/>
            <person name="Walker A.K."/>
            <person name="Frasz S.L."/>
            <person name="Seifert K.A."/>
            <person name="Miller J.D."/>
            <person name="Mondo S.J."/>
            <person name="Labutti K."/>
            <person name="Lipzen A."/>
            <person name="Dockter R."/>
            <person name="Kennedy M."/>
            <person name="Grigoriev I.V."/>
            <person name="Spatafora J.W."/>
        </authorList>
    </citation>
    <scope>NUCLEOTIDE SEQUENCE [LARGE SCALE GENOMIC DNA]</scope>
    <source>
        <strain evidence="1 2">CBS 120377</strain>
    </source>
</reference>
<gene>
    <name evidence="1" type="ORF">LY89DRAFT_281747</name>
</gene>
<dbReference type="KEGG" id="psco:LY89DRAFT_281747"/>
<name>A0A132BAG3_MOLSC</name>
<dbReference type="EMBL" id="KQ947432">
    <property type="protein sequence ID" value="KUJ09253.1"/>
    <property type="molecule type" value="Genomic_DNA"/>
</dbReference>
<dbReference type="AlphaFoldDB" id="A0A132BAG3"/>
<accession>A0A132BAG3</accession>
<dbReference type="InParanoid" id="A0A132BAG3"/>
<evidence type="ECO:0000313" key="2">
    <source>
        <dbReference type="Proteomes" id="UP000070700"/>
    </source>
</evidence>
<keyword evidence="2" id="KW-1185">Reference proteome</keyword>
<proteinExistence type="predicted"/>
<dbReference type="RefSeq" id="XP_018063608.1">
    <property type="nucleotide sequence ID" value="XM_018206460.1"/>
</dbReference>
<evidence type="ECO:0000313" key="1">
    <source>
        <dbReference type="EMBL" id="KUJ09253.1"/>
    </source>
</evidence>
<organism evidence="1 2">
    <name type="scientific">Mollisia scopiformis</name>
    <name type="common">Conifer needle endophyte fungus</name>
    <name type="synonym">Phialocephala scopiformis</name>
    <dbReference type="NCBI Taxonomy" id="149040"/>
    <lineage>
        <taxon>Eukaryota</taxon>
        <taxon>Fungi</taxon>
        <taxon>Dikarya</taxon>
        <taxon>Ascomycota</taxon>
        <taxon>Pezizomycotina</taxon>
        <taxon>Leotiomycetes</taxon>
        <taxon>Helotiales</taxon>
        <taxon>Mollisiaceae</taxon>
        <taxon>Mollisia</taxon>
    </lineage>
</organism>
<sequence>MNQNLSAMAIERRQLPQVLNQAIANIPVPLTHNAAARDALLPWLALGYTPVPTPSGDGYQENMCGYYALAGSLRAAWQLWGLNGRSPTVAELQATQASQLYRDLVRANMDDLGLVEAAADEYWNALTRANMLDAQGMRLVLEAIVEERGLELDLGLGIVTEGFRVRWVEESEFDTAGFDESSVNRTSVQYDEPVNSRRGVIWVYNNGGKPDVKRVRCTPQFFLLHREGRFFQL</sequence>
<protein>
    <submittedName>
        <fullName evidence="1">Uncharacterized protein</fullName>
    </submittedName>
</protein>
<dbReference type="Proteomes" id="UP000070700">
    <property type="component" value="Unassembled WGS sequence"/>
</dbReference>
<dbReference type="GeneID" id="28816186"/>